<dbReference type="SUPFAM" id="SSF56112">
    <property type="entry name" value="Protein kinase-like (PK-like)"/>
    <property type="match status" value="2"/>
</dbReference>
<accession>A0AAD6S749</accession>
<dbReference type="Gene3D" id="1.10.510.10">
    <property type="entry name" value="Transferase(Phosphotransferase) domain 1"/>
    <property type="match status" value="2"/>
</dbReference>
<dbReference type="GO" id="GO:0005524">
    <property type="term" value="F:ATP binding"/>
    <property type="evidence" value="ECO:0007669"/>
    <property type="project" value="InterPro"/>
</dbReference>
<dbReference type="InterPro" id="IPR000719">
    <property type="entry name" value="Prot_kinase_dom"/>
</dbReference>
<dbReference type="PROSITE" id="PS00108">
    <property type="entry name" value="PROTEIN_KINASE_ST"/>
    <property type="match status" value="1"/>
</dbReference>
<dbReference type="InterPro" id="IPR001245">
    <property type="entry name" value="Ser-Thr/Tyr_kinase_cat_dom"/>
</dbReference>
<dbReference type="Pfam" id="PF07714">
    <property type="entry name" value="PK_Tyr_Ser-Thr"/>
    <property type="match status" value="2"/>
</dbReference>
<feature type="domain" description="Protein kinase" evidence="1">
    <location>
        <begin position="1"/>
        <end position="125"/>
    </location>
</feature>
<evidence type="ECO:0000313" key="3">
    <source>
        <dbReference type="Proteomes" id="UP001218188"/>
    </source>
</evidence>
<keyword evidence="2" id="KW-0418">Kinase</keyword>
<name>A0AAD6S749_9AGAR</name>
<keyword evidence="2" id="KW-0808">Transferase</keyword>
<dbReference type="InterPro" id="IPR051681">
    <property type="entry name" value="Ser/Thr_Kinases-Pseudokinases"/>
</dbReference>
<feature type="domain" description="Protein kinase" evidence="1">
    <location>
        <begin position="338"/>
        <end position="612"/>
    </location>
</feature>
<protein>
    <submittedName>
        <fullName evidence="2">Kinase-like domain-containing protein</fullName>
    </submittedName>
</protein>
<dbReference type="GO" id="GO:0004674">
    <property type="term" value="F:protein serine/threonine kinase activity"/>
    <property type="evidence" value="ECO:0007669"/>
    <property type="project" value="TreeGrafter"/>
</dbReference>
<dbReference type="InterPro" id="IPR011009">
    <property type="entry name" value="Kinase-like_dom_sf"/>
</dbReference>
<evidence type="ECO:0000259" key="1">
    <source>
        <dbReference type="PROSITE" id="PS50011"/>
    </source>
</evidence>
<organism evidence="2 3">
    <name type="scientific">Mycena alexandri</name>
    <dbReference type="NCBI Taxonomy" id="1745969"/>
    <lineage>
        <taxon>Eukaryota</taxon>
        <taxon>Fungi</taxon>
        <taxon>Dikarya</taxon>
        <taxon>Basidiomycota</taxon>
        <taxon>Agaricomycotina</taxon>
        <taxon>Agaricomycetes</taxon>
        <taxon>Agaricomycetidae</taxon>
        <taxon>Agaricales</taxon>
        <taxon>Marasmiineae</taxon>
        <taxon>Mycenaceae</taxon>
        <taxon>Mycena</taxon>
    </lineage>
</organism>
<reference evidence="2" key="1">
    <citation type="submission" date="2023-03" db="EMBL/GenBank/DDBJ databases">
        <title>Massive genome expansion in bonnet fungi (Mycena s.s.) driven by repeated elements and novel gene families across ecological guilds.</title>
        <authorList>
            <consortium name="Lawrence Berkeley National Laboratory"/>
            <person name="Harder C.B."/>
            <person name="Miyauchi S."/>
            <person name="Viragh M."/>
            <person name="Kuo A."/>
            <person name="Thoen E."/>
            <person name="Andreopoulos B."/>
            <person name="Lu D."/>
            <person name="Skrede I."/>
            <person name="Drula E."/>
            <person name="Henrissat B."/>
            <person name="Morin E."/>
            <person name="Kohler A."/>
            <person name="Barry K."/>
            <person name="LaButti K."/>
            <person name="Morin E."/>
            <person name="Salamov A."/>
            <person name="Lipzen A."/>
            <person name="Mereny Z."/>
            <person name="Hegedus B."/>
            <person name="Baldrian P."/>
            <person name="Stursova M."/>
            <person name="Weitz H."/>
            <person name="Taylor A."/>
            <person name="Grigoriev I.V."/>
            <person name="Nagy L.G."/>
            <person name="Martin F."/>
            <person name="Kauserud H."/>
        </authorList>
    </citation>
    <scope>NUCLEOTIDE SEQUENCE</scope>
    <source>
        <strain evidence="2">CBHHK200</strain>
    </source>
</reference>
<dbReference type="EMBL" id="JARJCM010000226">
    <property type="protein sequence ID" value="KAJ7021648.1"/>
    <property type="molecule type" value="Genomic_DNA"/>
</dbReference>
<dbReference type="PROSITE" id="PS50011">
    <property type="entry name" value="PROTEIN_KINASE_DOM"/>
    <property type="match status" value="2"/>
</dbReference>
<dbReference type="AlphaFoldDB" id="A0AAD6S749"/>
<evidence type="ECO:0000313" key="2">
    <source>
        <dbReference type="EMBL" id="KAJ7021648.1"/>
    </source>
</evidence>
<gene>
    <name evidence="2" type="ORF">C8F04DRAFT_260659</name>
</gene>
<sequence length="612" mass="69157">MRFRNFKIVNSQGFTTLSVGTPRYMAPELFLILGELPTETFAPGPTTMSSDVYSFGLLAFEILNPTLQYRPTEPILTLKAHGSLRPRRSDYSVPSDVWTLLDKCWEPDPSLRPTIRDVILRMPLDTSEARILPQFKNVPGLFLALESLRAIIQDCQKLAQNRHVAGQLSNRRHRLLLELREQYTDDGNMKSTILRVSECLVEIRAKMNVWASQGTTKIQGFLQAQNVERDIEFCHSLLSICSMESDLLPHLDIVEGIHLRLNADKDRQDVLDYLATIAHAQSISQDILAAQQSDLTQLMSMILQFQSGLQHSTHEQNLSILWNRLQDQNSDLTSNLYLRPGEVVRIGRYPISVTRGFDVYEGLYLLKKVTMRVMRALDSSGNNLRRFRHECDIWGKLWNADDGRHILPFYGFCEDDGPLPYMVAPWMSNGTSLEYVRTGDGIDHMKLIKGIASGIEVLHTLSPSIIHGDIKGDNILIDDEGNPLIFNFGLSKFAEGTATDILFPSNQSGSASWQWLAPEASLGSRPSLASDIYSYGMTVLELLTHDKPWNIKNPSQVLIRAAQGEIPPWPMQPDVLQRGLNDNLWALLKCCWALQPEERPTIHKLLSTLSLL</sequence>
<dbReference type="PANTHER" id="PTHR44329">
    <property type="entry name" value="SERINE/THREONINE-PROTEIN KINASE TNNI3K-RELATED"/>
    <property type="match status" value="1"/>
</dbReference>
<dbReference type="InterPro" id="IPR008271">
    <property type="entry name" value="Ser/Thr_kinase_AS"/>
</dbReference>
<dbReference type="Proteomes" id="UP001218188">
    <property type="component" value="Unassembled WGS sequence"/>
</dbReference>
<dbReference type="SMART" id="SM00220">
    <property type="entry name" value="S_TKc"/>
    <property type="match status" value="1"/>
</dbReference>
<comment type="caution">
    <text evidence="2">The sequence shown here is derived from an EMBL/GenBank/DDBJ whole genome shotgun (WGS) entry which is preliminary data.</text>
</comment>
<keyword evidence="3" id="KW-1185">Reference proteome</keyword>
<dbReference type="PANTHER" id="PTHR44329:SF214">
    <property type="entry name" value="PROTEIN KINASE DOMAIN-CONTAINING PROTEIN"/>
    <property type="match status" value="1"/>
</dbReference>
<proteinExistence type="predicted"/>